<dbReference type="STRING" id="159449.B4N89_45965"/>
<sequence>MIGNSPGPETSLGADIAPSGGAHDDGPHRDPHTPADGVAALDRRVREVPHTADAFRRFFGGDEEPARTGSTFASAPPPFVCAGPFLLRTPLVGPMELPPWPDPADNMPDGVWRCLVWMRAAWRLPALADAVRHASPALADALDALDSEPRPTADAVRRCLPSLAKYVLRAQGRATPFGLFAGVAEGRFAETATLHAGQDHRAFARAEGAWTCALIADLENTPDVRDLLRVQCNSAAVVRGDRWILPWQPRPVNTRATTVHEVSVAHTAHVRTLRVLAACAPIRHAELVAELAYHHPDLGPDGARAVVDTLLADRLLVTDLHPPATETDALGHILRTLHHAAPDTPSHMKARIAQLRAIHHAMDEHNRTPAATGARARAALTRRMNRAVPDVIAQPLSVDTRADVNASLPRAVATEIEHLAGILARIGPHPHGSPAWRAYTDHFTRVHGTRTAVPLSDLIDPATGIGLPDTFHGTPPTPAEPPTDRDRILLRLATEAVARGEDLVLDDATIDLLAPHDPRTLRVPPHLELLLDVHAPTLEALDAGEFTLALRGVSRETGAYAGGRFTALLDAGGDLFATLSHVPTLVDGAHSAHVSFPPLSPAATHLGRVTRMAETVISIAEHRAPDPDTLTPADLAVVSDGTRLHLIRLDDRRIIEARTPHTVQLECHTPAVARFIGELARGQCADPTGDARRITAFDWGAAAHLPVLPAIRHRRTMIAPPRWLPPVAELPGPDTDMVVWAKAFTTWRTATGVPNRVRLARYDLDLTLDLTEPAHLALARAELARPMIGRVVLLGAPPPDAHGWSQQRPIEVVVPLHSTQPPLSPPPLSQIRVARRDDARSPGSWTHLRARLTGAHRTLDTTRALTTLAASLDTPWWITPEGDGALDVNVRLPGPDAFAPTAARIAAWAHHRREEGTLHGLAFEPYTPDADPWGDGALRQAAEDVHAADTAVHLHQSTTLHGVDARVVAAANIVDIVIGVYGDTHTALARLAARPRTAHPRPVPRDLARQAAHLIDPASDWAHLRHLPGGSALIDDAFAARRVALHTYHALLDAEPHAGPHPDSALDAFLHAHLARDARVPDTPKQHADVMRLARATALDPRRNPQRP</sequence>
<dbReference type="Pfam" id="PF04738">
    <property type="entry name" value="Lant_dehydr_N"/>
    <property type="match status" value="1"/>
</dbReference>
<dbReference type="RefSeq" id="WP_078982672.1">
    <property type="nucleotide sequence ID" value="NZ_MWQN01000005.1"/>
</dbReference>
<dbReference type="OrthoDB" id="1273722at2"/>
<comment type="caution">
    <text evidence="4">The sequence shown here is derived from an EMBL/GenBank/DDBJ whole genome shotgun (WGS) entry which is preliminary data.</text>
</comment>
<dbReference type="AlphaFoldDB" id="A0A1T3NJ30"/>
<feature type="compositionally biased region" description="Basic and acidic residues" evidence="1">
    <location>
        <begin position="22"/>
        <end position="33"/>
    </location>
</feature>
<keyword evidence="5" id="KW-1185">Reference proteome</keyword>
<evidence type="ECO:0000313" key="4">
    <source>
        <dbReference type="EMBL" id="OPC76823.1"/>
    </source>
</evidence>
<feature type="domain" description="Thiopeptide-type bacteriocin biosynthesis" evidence="3">
    <location>
        <begin position="875"/>
        <end position="1094"/>
    </location>
</feature>
<feature type="region of interest" description="Disordered" evidence="1">
    <location>
        <begin position="1"/>
        <end position="36"/>
    </location>
</feature>
<dbReference type="Proteomes" id="UP000190037">
    <property type="component" value="Unassembled WGS sequence"/>
</dbReference>
<accession>A0A1T3NJ30</accession>
<gene>
    <name evidence="4" type="ORF">B4N89_45965</name>
</gene>
<dbReference type="Pfam" id="PF14028">
    <property type="entry name" value="Lant_dehydr_C"/>
    <property type="match status" value="1"/>
</dbReference>
<evidence type="ECO:0000259" key="2">
    <source>
        <dbReference type="Pfam" id="PF04738"/>
    </source>
</evidence>
<dbReference type="NCBIfam" id="TIGR03891">
    <property type="entry name" value="thiopep_ocin"/>
    <property type="match status" value="1"/>
</dbReference>
<proteinExistence type="predicted"/>
<dbReference type="InterPro" id="IPR023809">
    <property type="entry name" value="Thiopep_bacteriocin_synth_dom"/>
</dbReference>
<protein>
    <submittedName>
        <fullName evidence="4">Uncharacterized protein</fullName>
    </submittedName>
</protein>
<evidence type="ECO:0000259" key="3">
    <source>
        <dbReference type="Pfam" id="PF14028"/>
    </source>
</evidence>
<name>A0A1T3NJ30_9ACTN</name>
<dbReference type="EMBL" id="MWQN01000005">
    <property type="protein sequence ID" value="OPC76823.1"/>
    <property type="molecule type" value="Genomic_DNA"/>
</dbReference>
<organism evidence="4 5">
    <name type="scientific">Embleya scabrispora</name>
    <dbReference type="NCBI Taxonomy" id="159449"/>
    <lineage>
        <taxon>Bacteria</taxon>
        <taxon>Bacillati</taxon>
        <taxon>Actinomycetota</taxon>
        <taxon>Actinomycetes</taxon>
        <taxon>Kitasatosporales</taxon>
        <taxon>Streptomycetaceae</taxon>
        <taxon>Embleya</taxon>
    </lineage>
</organism>
<evidence type="ECO:0000256" key="1">
    <source>
        <dbReference type="SAM" id="MobiDB-lite"/>
    </source>
</evidence>
<evidence type="ECO:0000313" key="5">
    <source>
        <dbReference type="Proteomes" id="UP000190037"/>
    </source>
</evidence>
<feature type="domain" description="Lantibiotic dehydratase N-terminal" evidence="2">
    <location>
        <begin position="124"/>
        <end position="778"/>
    </location>
</feature>
<reference evidence="4 5" key="1">
    <citation type="submission" date="2017-03" db="EMBL/GenBank/DDBJ databases">
        <title>Draft genome sequence of Streptomyces scabrisporus NF3, endophyte isolated from Amphipterygium adstringens.</title>
        <authorList>
            <person name="Vazquez M."/>
            <person name="Ceapa C.D."/>
            <person name="Rodriguez Luna D."/>
            <person name="Sanchez Esquivel S."/>
        </authorList>
    </citation>
    <scope>NUCLEOTIDE SEQUENCE [LARGE SCALE GENOMIC DNA]</scope>
    <source>
        <strain evidence="4 5">NF3</strain>
    </source>
</reference>
<dbReference type="InterPro" id="IPR006827">
    <property type="entry name" value="Lant_deHydtase_N"/>
</dbReference>